<evidence type="ECO:0000259" key="1">
    <source>
        <dbReference type="Pfam" id="PF01636"/>
    </source>
</evidence>
<gene>
    <name evidence="2" type="ORF">Q8A49_11420</name>
</gene>
<dbReference type="RefSeq" id="WP_330158260.1">
    <property type="nucleotide sequence ID" value="NZ_BAAAJA010000011.1"/>
</dbReference>
<dbReference type="Gene3D" id="3.90.1200.10">
    <property type="match status" value="1"/>
</dbReference>
<protein>
    <submittedName>
        <fullName evidence="2">Aminoglycoside phosphotransferase family protein</fullName>
        <ecNumber evidence="2">2.7.1.-</ecNumber>
    </submittedName>
</protein>
<dbReference type="GO" id="GO:0016740">
    <property type="term" value="F:transferase activity"/>
    <property type="evidence" value="ECO:0007669"/>
    <property type="project" value="UniProtKB-KW"/>
</dbReference>
<sequence>MGQDLSCSAVAAILGSHYAQPGARLARVRGGHSTQNYRAVTRSGPDLFVKVYPEGSDDEAERRAIALAQWAGEHGVPTARLRESVNAEALTRVGPTALAVWEWVPGQTESTGFSPSQQTAVGRALGRIHSAFVHHRLSRTASPWTEEWFSPGLAAVYRRIDSLLRTVDARESPDAFDVLARRTLTTRRSMLAEVPDLLTGLPRDLTTQVLHGDFTAPNLLFDDKGLAAVIDFRPPVPYMVSFELGRIAFDPRTVALDERWIDSAARLVNAYLEENPGVSSRDVLSCGRVILIQMLRSLYGIEQHYLAPDPDQEGLDRYWALRHHATVRIWENLEKVESMLADVSVRR</sequence>
<dbReference type="InterPro" id="IPR002575">
    <property type="entry name" value="Aminoglycoside_PTrfase"/>
</dbReference>
<dbReference type="Proteomes" id="UP001348641">
    <property type="component" value="Unassembled WGS sequence"/>
</dbReference>
<feature type="domain" description="Aminoglycoside phosphotransferase" evidence="1">
    <location>
        <begin position="26"/>
        <end position="265"/>
    </location>
</feature>
<reference evidence="2 3" key="1">
    <citation type="submission" date="2023-07" db="EMBL/GenBank/DDBJ databases">
        <authorList>
            <person name="Girao M."/>
            <person name="Carvalho M.F."/>
        </authorList>
    </citation>
    <scope>NUCLEOTIDE SEQUENCE [LARGE SCALE GENOMIC DNA]</scope>
    <source>
        <strain evidence="2 3">66/93</strain>
    </source>
</reference>
<name>A0ABU7KP78_9ACTN</name>
<proteinExistence type="predicted"/>
<organism evidence="2 3">
    <name type="scientific">Nocardiopsis tropica</name>
    <dbReference type="NCBI Taxonomy" id="109330"/>
    <lineage>
        <taxon>Bacteria</taxon>
        <taxon>Bacillati</taxon>
        <taxon>Actinomycetota</taxon>
        <taxon>Actinomycetes</taxon>
        <taxon>Streptosporangiales</taxon>
        <taxon>Nocardiopsidaceae</taxon>
        <taxon>Nocardiopsis</taxon>
    </lineage>
</organism>
<dbReference type="SUPFAM" id="SSF56112">
    <property type="entry name" value="Protein kinase-like (PK-like)"/>
    <property type="match status" value="1"/>
</dbReference>
<dbReference type="InterPro" id="IPR011009">
    <property type="entry name" value="Kinase-like_dom_sf"/>
</dbReference>
<dbReference type="EC" id="2.7.1.-" evidence="2"/>
<dbReference type="EMBL" id="JAUUCC010000024">
    <property type="protein sequence ID" value="MEE2051100.1"/>
    <property type="molecule type" value="Genomic_DNA"/>
</dbReference>
<evidence type="ECO:0000313" key="2">
    <source>
        <dbReference type="EMBL" id="MEE2051100.1"/>
    </source>
</evidence>
<keyword evidence="2" id="KW-0808">Transferase</keyword>
<comment type="caution">
    <text evidence="2">The sequence shown here is derived from an EMBL/GenBank/DDBJ whole genome shotgun (WGS) entry which is preliminary data.</text>
</comment>
<evidence type="ECO:0000313" key="3">
    <source>
        <dbReference type="Proteomes" id="UP001348641"/>
    </source>
</evidence>
<accession>A0ABU7KP78</accession>
<dbReference type="Pfam" id="PF01636">
    <property type="entry name" value="APH"/>
    <property type="match status" value="1"/>
</dbReference>